<gene>
    <name evidence="9" type="primary">resA</name>
    <name evidence="9" type="ORF">SAMEA3545359_02190</name>
</gene>
<keyword evidence="2" id="KW-0201">Cytochrome c-type biogenesis</keyword>
<feature type="region of interest" description="Disordered" evidence="6">
    <location>
        <begin position="32"/>
        <end position="51"/>
    </location>
</feature>
<dbReference type="GO" id="GO:0017004">
    <property type="term" value="P:cytochrome complex assembly"/>
    <property type="evidence" value="ECO:0007669"/>
    <property type="project" value="UniProtKB-KW"/>
</dbReference>
<dbReference type="InterPro" id="IPR036249">
    <property type="entry name" value="Thioredoxin-like_sf"/>
</dbReference>
<protein>
    <submittedName>
        <fullName evidence="9">Thiol-disulfide oxidoreductase resA</fullName>
    </submittedName>
</protein>
<dbReference type="InterPro" id="IPR050553">
    <property type="entry name" value="Thioredoxin_ResA/DsbE_sf"/>
</dbReference>
<organism evidence="9">
    <name type="scientific">uncultured Anaerotruncus sp</name>
    <dbReference type="NCBI Taxonomy" id="905011"/>
    <lineage>
        <taxon>Bacteria</taxon>
        <taxon>Bacillati</taxon>
        <taxon>Bacillota</taxon>
        <taxon>Clostridia</taxon>
        <taxon>Eubacteriales</taxon>
        <taxon>Oscillospiraceae</taxon>
        <taxon>Anaerotruncus</taxon>
        <taxon>environmental samples</taxon>
    </lineage>
</organism>
<dbReference type="PROSITE" id="PS51352">
    <property type="entry name" value="THIOREDOXIN_2"/>
    <property type="match status" value="1"/>
</dbReference>
<evidence type="ECO:0000256" key="7">
    <source>
        <dbReference type="SAM" id="SignalP"/>
    </source>
</evidence>
<evidence type="ECO:0000256" key="3">
    <source>
        <dbReference type="ARBA" id="ARBA00022968"/>
    </source>
</evidence>
<dbReference type="PANTHER" id="PTHR42852:SF6">
    <property type="entry name" value="THIOL:DISULFIDE INTERCHANGE PROTEIN DSBE"/>
    <property type="match status" value="1"/>
</dbReference>
<dbReference type="PANTHER" id="PTHR42852">
    <property type="entry name" value="THIOL:DISULFIDE INTERCHANGE PROTEIN DSBE"/>
    <property type="match status" value="1"/>
</dbReference>
<name>A0A1C6JGV2_9FIRM</name>
<dbReference type="GO" id="GO:0016209">
    <property type="term" value="F:antioxidant activity"/>
    <property type="evidence" value="ECO:0007669"/>
    <property type="project" value="InterPro"/>
</dbReference>
<keyword evidence="3" id="KW-0735">Signal-anchor</keyword>
<feature type="signal peptide" evidence="7">
    <location>
        <begin position="1"/>
        <end position="24"/>
    </location>
</feature>
<proteinExistence type="predicted"/>
<feature type="domain" description="Thioredoxin" evidence="8">
    <location>
        <begin position="50"/>
        <end position="201"/>
    </location>
</feature>
<keyword evidence="7" id="KW-0732">Signal</keyword>
<comment type="subcellular location">
    <subcellularLocation>
        <location evidence="1">Cell envelope</location>
    </subcellularLocation>
</comment>
<dbReference type="CDD" id="cd02966">
    <property type="entry name" value="TlpA_like_family"/>
    <property type="match status" value="1"/>
</dbReference>
<reference evidence="9" key="1">
    <citation type="submission" date="2015-09" db="EMBL/GenBank/DDBJ databases">
        <authorList>
            <consortium name="Pathogen Informatics"/>
        </authorList>
    </citation>
    <scope>NUCLEOTIDE SEQUENCE</scope>
    <source>
        <strain evidence="9">2789STDY5834896</strain>
    </source>
</reference>
<evidence type="ECO:0000256" key="4">
    <source>
        <dbReference type="ARBA" id="ARBA00023157"/>
    </source>
</evidence>
<keyword evidence="3" id="KW-0812">Transmembrane</keyword>
<accession>A0A1C6JGV2</accession>
<evidence type="ECO:0000256" key="2">
    <source>
        <dbReference type="ARBA" id="ARBA00022748"/>
    </source>
</evidence>
<keyword evidence="4" id="KW-1015">Disulfide bond</keyword>
<dbReference type="InterPro" id="IPR000866">
    <property type="entry name" value="AhpC/TSA"/>
</dbReference>
<dbReference type="GO" id="GO:0016491">
    <property type="term" value="F:oxidoreductase activity"/>
    <property type="evidence" value="ECO:0007669"/>
    <property type="project" value="InterPro"/>
</dbReference>
<evidence type="ECO:0000256" key="5">
    <source>
        <dbReference type="ARBA" id="ARBA00023284"/>
    </source>
</evidence>
<dbReference type="Gene3D" id="3.40.30.10">
    <property type="entry name" value="Glutaredoxin"/>
    <property type="match status" value="1"/>
</dbReference>
<feature type="chain" id="PRO_5039081905" evidence="7">
    <location>
        <begin position="25"/>
        <end position="207"/>
    </location>
</feature>
<keyword evidence="5" id="KW-0676">Redox-active center</keyword>
<dbReference type="PROSITE" id="PS51257">
    <property type="entry name" value="PROKAR_LIPOPROTEIN"/>
    <property type="match status" value="1"/>
</dbReference>
<dbReference type="GO" id="GO:0030313">
    <property type="term" value="C:cell envelope"/>
    <property type="evidence" value="ECO:0007669"/>
    <property type="project" value="UniProtKB-SubCell"/>
</dbReference>
<evidence type="ECO:0000313" key="9">
    <source>
        <dbReference type="EMBL" id="SCJ81336.1"/>
    </source>
</evidence>
<evidence type="ECO:0000256" key="1">
    <source>
        <dbReference type="ARBA" id="ARBA00004196"/>
    </source>
</evidence>
<dbReference type="SUPFAM" id="SSF52833">
    <property type="entry name" value="Thioredoxin-like"/>
    <property type="match status" value="1"/>
</dbReference>
<sequence>MAIFKNHLARTLPALALVGLFLLAGCGDSTSGGSSSDGSSSTASSGAADSSATNTLTSFTAEGLDGKTYSQDYFAQYDLTIVQIWGTFCSPCIREMPDMVAVSQQYADQKVGIIGIVIDTTDVDANVLEDELDAAKKIVKETGADGFPHLIPSKSLIQSKLQYVTGTPETVLVDKTGKAVKIITGMRTQAQLRNELDAALQKVAQNG</sequence>
<dbReference type="InterPro" id="IPR013766">
    <property type="entry name" value="Thioredoxin_domain"/>
</dbReference>
<evidence type="ECO:0000259" key="8">
    <source>
        <dbReference type="PROSITE" id="PS51352"/>
    </source>
</evidence>
<evidence type="ECO:0000256" key="6">
    <source>
        <dbReference type="SAM" id="MobiDB-lite"/>
    </source>
</evidence>
<dbReference type="AlphaFoldDB" id="A0A1C6JGV2"/>
<dbReference type="Pfam" id="PF00578">
    <property type="entry name" value="AhpC-TSA"/>
    <property type="match status" value="1"/>
</dbReference>
<dbReference type="EMBL" id="FMHG01000001">
    <property type="protein sequence ID" value="SCJ81336.1"/>
    <property type="molecule type" value="Genomic_DNA"/>
</dbReference>